<dbReference type="AlphaFoldDB" id="A0A8J6HF77"/>
<keyword evidence="3" id="KW-1185">Reference proteome</keyword>
<evidence type="ECO:0000256" key="1">
    <source>
        <dbReference type="SAM" id="MobiDB-lite"/>
    </source>
</evidence>
<evidence type="ECO:0000313" key="2">
    <source>
        <dbReference type="EMBL" id="KAH0817690.1"/>
    </source>
</evidence>
<protein>
    <submittedName>
        <fullName evidence="2">Uncharacterized protein</fullName>
    </submittedName>
</protein>
<organism evidence="2 3">
    <name type="scientific">Tenebrio molitor</name>
    <name type="common">Yellow mealworm beetle</name>
    <dbReference type="NCBI Taxonomy" id="7067"/>
    <lineage>
        <taxon>Eukaryota</taxon>
        <taxon>Metazoa</taxon>
        <taxon>Ecdysozoa</taxon>
        <taxon>Arthropoda</taxon>
        <taxon>Hexapoda</taxon>
        <taxon>Insecta</taxon>
        <taxon>Pterygota</taxon>
        <taxon>Neoptera</taxon>
        <taxon>Endopterygota</taxon>
        <taxon>Coleoptera</taxon>
        <taxon>Polyphaga</taxon>
        <taxon>Cucujiformia</taxon>
        <taxon>Tenebrionidae</taxon>
        <taxon>Tenebrio</taxon>
    </lineage>
</organism>
<dbReference type="EMBL" id="JABDTM020019003">
    <property type="protein sequence ID" value="KAH0817690.1"/>
    <property type="molecule type" value="Genomic_DNA"/>
</dbReference>
<gene>
    <name evidence="2" type="ORF">GEV33_005101</name>
</gene>
<feature type="region of interest" description="Disordered" evidence="1">
    <location>
        <begin position="386"/>
        <end position="420"/>
    </location>
</feature>
<reference evidence="2" key="1">
    <citation type="journal article" date="2020" name="J Insects Food Feed">
        <title>The yellow mealworm (Tenebrio molitor) genome: a resource for the emerging insects as food and feed industry.</title>
        <authorList>
            <person name="Eriksson T."/>
            <person name="Andere A."/>
            <person name="Kelstrup H."/>
            <person name="Emery V."/>
            <person name="Picard C."/>
        </authorList>
    </citation>
    <scope>NUCLEOTIDE SEQUENCE</scope>
    <source>
        <strain evidence="2">Stoneville</strain>
        <tissue evidence="2">Whole head</tissue>
    </source>
</reference>
<dbReference type="Proteomes" id="UP000719412">
    <property type="component" value="Unassembled WGS sequence"/>
</dbReference>
<name>A0A8J6HF77_TENMO</name>
<evidence type="ECO:0000313" key="3">
    <source>
        <dbReference type="Proteomes" id="UP000719412"/>
    </source>
</evidence>
<sequence>MIGNVVQKKMALRVIKLNTVYTIFQNLRLGSTRLRCLAFFGWNMSLFNVTISCFRIPMLLMRDENRGGQRFQVVEDEDYVEGLKEVVAEDEDREADGGVEGVEVGLVGGVAGGPETGDLQHDDVPADGWCKCPNKGLGCSKCIIHCTLKRTSTKRFLTRRAFNWPTTKPRALIPRPRKPPPPWNLRDPYPGTGGACASGIPSELVTTIQSQMSESTKAFTPPPTRNVPPRLERLPPRPSRLAKQQQTSNGRVKVHVKSRRLDFFSFQQQQHSARAAVANVLSDDARTETTSMVIDLSVRFLLRIMVPRHSTLSWFREAGEYPLFGGCKNADMQKGETYSHQGVCYYLLEAFSDANKLVSRSTYGIQCRRAPVNKLIKQGRLLTVETSDDAEGQTTTSYVGVNSAANQTPPPPFRSPQRPY</sequence>
<comment type="caution">
    <text evidence="2">The sequence shown here is derived from an EMBL/GenBank/DDBJ whole genome shotgun (WGS) entry which is preliminary data.</text>
</comment>
<proteinExistence type="predicted"/>
<feature type="compositionally biased region" description="Pro residues" evidence="1">
    <location>
        <begin position="408"/>
        <end position="420"/>
    </location>
</feature>
<reference evidence="2" key="2">
    <citation type="submission" date="2021-08" db="EMBL/GenBank/DDBJ databases">
        <authorList>
            <person name="Eriksson T."/>
        </authorList>
    </citation>
    <scope>NUCLEOTIDE SEQUENCE</scope>
    <source>
        <strain evidence="2">Stoneville</strain>
        <tissue evidence="2">Whole head</tissue>
    </source>
</reference>
<feature type="compositionally biased region" description="Polar residues" evidence="1">
    <location>
        <begin position="392"/>
        <end position="407"/>
    </location>
</feature>
<feature type="region of interest" description="Disordered" evidence="1">
    <location>
        <begin position="213"/>
        <end position="251"/>
    </location>
</feature>
<accession>A0A8J6HF77</accession>